<evidence type="ECO:0000313" key="1">
    <source>
        <dbReference type="EMBL" id="MBU9710893.1"/>
    </source>
</evidence>
<protein>
    <submittedName>
        <fullName evidence="1">Uncharacterized protein</fullName>
    </submittedName>
</protein>
<dbReference type="RefSeq" id="WP_217064784.1">
    <property type="nucleotide sequence ID" value="NZ_JAHQCS010000054.1"/>
</dbReference>
<accession>A0ABS6JB36</accession>
<organism evidence="1 2">
    <name type="scientific">Evansella tamaricis</name>
    <dbReference type="NCBI Taxonomy" id="2069301"/>
    <lineage>
        <taxon>Bacteria</taxon>
        <taxon>Bacillati</taxon>
        <taxon>Bacillota</taxon>
        <taxon>Bacilli</taxon>
        <taxon>Bacillales</taxon>
        <taxon>Bacillaceae</taxon>
        <taxon>Evansella</taxon>
    </lineage>
</organism>
<sequence>MKIKYVNDTKQPINIHPATKTHGVLCDISPIKPLEERVFSLPDGVTPWIKLWEHDDSGLMLLVSYDK</sequence>
<keyword evidence="2" id="KW-1185">Reference proteome</keyword>
<reference evidence="1 2" key="1">
    <citation type="submission" date="2021-06" db="EMBL/GenBank/DDBJ databases">
        <title>Bacillus sp. RD4P76, an endophyte from a halophyte.</title>
        <authorList>
            <person name="Sun J.-Q."/>
        </authorList>
    </citation>
    <scope>NUCLEOTIDE SEQUENCE [LARGE SCALE GENOMIC DNA]</scope>
    <source>
        <strain evidence="1 2">CGMCC 1.15917</strain>
    </source>
</reference>
<gene>
    <name evidence="1" type="ORF">KS419_03945</name>
</gene>
<evidence type="ECO:0000313" key="2">
    <source>
        <dbReference type="Proteomes" id="UP000784880"/>
    </source>
</evidence>
<proteinExistence type="predicted"/>
<name>A0ABS6JB36_9BACI</name>
<comment type="caution">
    <text evidence="1">The sequence shown here is derived from an EMBL/GenBank/DDBJ whole genome shotgun (WGS) entry which is preliminary data.</text>
</comment>
<dbReference type="EMBL" id="JAHQCS010000054">
    <property type="protein sequence ID" value="MBU9710893.1"/>
    <property type="molecule type" value="Genomic_DNA"/>
</dbReference>
<dbReference type="Proteomes" id="UP000784880">
    <property type="component" value="Unassembled WGS sequence"/>
</dbReference>